<protein>
    <submittedName>
        <fullName evidence="2">GIY-YIG nuclease family protein</fullName>
    </submittedName>
</protein>
<reference evidence="2 3" key="1">
    <citation type="submission" date="2019-04" db="EMBL/GenBank/DDBJ databases">
        <title>Genome sequencing of Clostridium botulinum Groups I-IV and Clostridium butyricum.</title>
        <authorList>
            <person name="Brunt J."/>
            <person name="Van Vliet A.H.M."/>
            <person name="Stringer S.C."/>
            <person name="Carter A.T."/>
            <person name="Peck M.W."/>
        </authorList>
    </citation>
    <scope>NUCLEOTIDE SEQUENCE [LARGE SCALE GENOMIC DNA]</scope>
    <source>
        <strain evidence="2 3">BL81</strain>
    </source>
</reference>
<proteinExistence type="predicted"/>
<evidence type="ECO:0000313" key="3">
    <source>
        <dbReference type="Proteomes" id="UP000486903"/>
    </source>
</evidence>
<name>A0A6B4JIY8_CLOBO</name>
<dbReference type="Proteomes" id="UP000486903">
    <property type="component" value="Unassembled WGS sequence"/>
</dbReference>
<dbReference type="EMBL" id="SXFB01000001">
    <property type="protein sequence ID" value="NFV24638.1"/>
    <property type="molecule type" value="Genomic_DNA"/>
</dbReference>
<organism evidence="2 3">
    <name type="scientific">Clostridium botulinum</name>
    <dbReference type="NCBI Taxonomy" id="1491"/>
    <lineage>
        <taxon>Bacteria</taxon>
        <taxon>Bacillati</taxon>
        <taxon>Bacillota</taxon>
        <taxon>Clostridia</taxon>
        <taxon>Eubacteriales</taxon>
        <taxon>Clostridiaceae</taxon>
        <taxon>Clostridium</taxon>
    </lineage>
</organism>
<comment type="caution">
    <text evidence="2">The sequence shown here is derived from an EMBL/GenBank/DDBJ whole genome shotgun (WGS) entry which is preliminary data.</text>
</comment>
<dbReference type="Pfam" id="PF13455">
    <property type="entry name" value="MUG113"/>
    <property type="match status" value="1"/>
</dbReference>
<sequence length="200" mass="23251">MKQEAEERKLLQQQQKQVEKEEEKYKLEIEKVQEQLAANSEDEEKLKQLQMRIAELQGQLDSVEHKKEEIVSRQNGKAGYVYVISNLGSFGDDVFKVGMTRRLDPMDRIAELGSASVPFSFDVHSFIFSDDAVALEQKLHTILDDNRVNKINLRKEFFRVDINELEKIVEEIDPSAEFNKTMLAEQYRQTLSLNEENKIA</sequence>
<dbReference type="InterPro" id="IPR018306">
    <property type="entry name" value="Phage_T5_Orf172_DNA-bd"/>
</dbReference>
<dbReference type="SMART" id="SM00974">
    <property type="entry name" value="T5orf172"/>
    <property type="match status" value="1"/>
</dbReference>
<gene>
    <name evidence="2" type="ORF">FDG31_00375</name>
</gene>
<dbReference type="AlphaFoldDB" id="A0A6B4JIY8"/>
<evidence type="ECO:0000313" key="2">
    <source>
        <dbReference type="EMBL" id="NFV24638.1"/>
    </source>
</evidence>
<feature type="domain" description="Bacteriophage T5 Orf172 DNA-binding" evidence="1">
    <location>
        <begin position="89"/>
        <end position="172"/>
    </location>
</feature>
<accession>A0A6B4JIY8</accession>
<evidence type="ECO:0000259" key="1">
    <source>
        <dbReference type="SMART" id="SM00974"/>
    </source>
</evidence>